<dbReference type="GO" id="GO:0006355">
    <property type="term" value="P:regulation of DNA-templated transcription"/>
    <property type="evidence" value="ECO:0007669"/>
    <property type="project" value="InterPro"/>
</dbReference>
<proteinExistence type="predicted"/>
<evidence type="ECO:0000256" key="4">
    <source>
        <dbReference type="ARBA" id="ARBA00022771"/>
    </source>
</evidence>
<organism evidence="11 12">
    <name type="scientific">Caerostris extrusa</name>
    <name type="common">Bark spider</name>
    <name type="synonym">Caerostris bankana</name>
    <dbReference type="NCBI Taxonomy" id="172846"/>
    <lineage>
        <taxon>Eukaryota</taxon>
        <taxon>Metazoa</taxon>
        <taxon>Ecdysozoa</taxon>
        <taxon>Arthropoda</taxon>
        <taxon>Chelicerata</taxon>
        <taxon>Arachnida</taxon>
        <taxon>Araneae</taxon>
        <taxon>Araneomorphae</taxon>
        <taxon>Entelegynae</taxon>
        <taxon>Araneoidea</taxon>
        <taxon>Araneidae</taxon>
        <taxon>Caerostris</taxon>
    </lineage>
</organism>
<dbReference type="AlphaFoldDB" id="A0AAV4PDY8"/>
<dbReference type="SUPFAM" id="SSF57716">
    <property type="entry name" value="Glucocorticoid receptor-like (DNA-binding domain)"/>
    <property type="match status" value="1"/>
</dbReference>
<accession>A0AAV4PDY8</accession>
<dbReference type="SMART" id="SM00401">
    <property type="entry name" value="ZnF_GATA"/>
    <property type="match status" value="1"/>
</dbReference>
<dbReference type="GO" id="GO:0043565">
    <property type="term" value="F:sequence-specific DNA binding"/>
    <property type="evidence" value="ECO:0007669"/>
    <property type="project" value="InterPro"/>
</dbReference>
<evidence type="ECO:0000256" key="5">
    <source>
        <dbReference type="ARBA" id="ARBA00022833"/>
    </source>
</evidence>
<protein>
    <recommendedName>
        <fullName evidence="2">GATA zinc finger domain-containing protein 1</fullName>
    </recommendedName>
</protein>
<evidence type="ECO:0000256" key="3">
    <source>
        <dbReference type="ARBA" id="ARBA00022723"/>
    </source>
</evidence>
<evidence type="ECO:0000313" key="12">
    <source>
        <dbReference type="Proteomes" id="UP001054945"/>
    </source>
</evidence>
<feature type="domain" description="GATA-type" evidence="10">
    <location>
        <begin position="7"/>
        <end position="33"/>
    </location>
</feature>
<evidence type="ECO:0000256" key="7">
    <source>
        <dbReference type="ARBA" id="ARBA00023163"/>
    </source>
</evidence>
<evidence type="ECO:0000256" key="1">
    <source>
        <dbReference type="ARBA" id="ARBA00004123"/>
    </source>
</evidence>
<dbReference type="InterPro" id="IPR039050">
    <property type="entry name" value="GATAD1"/>
</dbReference>
<reference evidence="11 12" key="1">
    <citation type="submission" date="2021-06" db="EMBL/GenBank/DDBJ databases">
        <title>Caerostris extrusa draft genome.</title>
        <authorList>
            <person name="Kono N."/>
            <person name="Arakawa K."/>
        </authorList>
    </citation>
    <scope>NUCLEOTIDE SEQUENCE [LARGE SCALE GENOMIC DNA]</scope>
</reference>
<keyword evidence="8" id="KW-0539">Nucleus</keyword>
<evidence type="ECO:0000313" key="11">
    <source>
        <dbReference type="EMBL" id="GIX93941.1"/>
    </source>
</evidence>
<evidence type="ECO:0000256" key="6">
    <source>
        <dbReference type="ARBA" id="ARBA00023015"/>
    </source>
</evidence>
<dbReference type="GO" id="GO:0008270">
    <property type="term" value="F:zinc ion binding"/>
    <property type="evidence" value="ECO:0007669"/>
    <property type="project" value="UniProtKB-KW"/>
</dbReference>
<dbReference type="PROSITE" id="PS50114">
    <property type="entry name" value="GATA_ZN_FINGER_2"/>
    <property type="match status" value="1"/>
</dbReference>
<evidence type="ECO:0000256" key="2">
    <source>
        <dbReference type="ARBA" id="ARBA00014943"/>
    </source>
</evidence>
<comment type="caution">
    <text evidence="11">The sequence shown here is derived from an EMBL/GenBank/DDBJ whole genome shotgun (WGS) entry which is preliminary data.</text>
</comment>
<dbReference type="InterPro" id="IPR000679">
    <property type="entry name" value="Znf_GATA"/>
</dbReference>
<sequence length="267" mass="31094">MPFGLKLKCSKCKTTASTMWRKTEKDEIICNTCSNNSSDGNENPFNLRKSTIARSTKTRSSKPRGKSRRSLFFKKMCNKAPISDSTVVTMQCVFYKNVFYQIGDIVSIQNERNEVYYAQIRGLMQDHKCEKSAVITWLLPTLSTPKDRFDPTTYILGEKDDTPRNLNCIKFVSHAPSDYYKPLAAPYYTIIQKCLSSFHRNYMLSKLNHLACRFIELVEWIYLLWLKFVSLVAKLPMSCLHKSVCRLFKSFQWKENFEIIVISKHLL</sequence>
<keyword evidence="6" id="KW-0805">Transcription regulation</keyword>
<keyword evidence="3" id="KW-0479">Metal-binding</keyword>
<gene>
    <name evidence="11" type="primary">gatad1</name>
    <name evidence="11" type="ORF">CEXT_3961</name>
</gene>
<dbReference type="InterPro" id="IPR013088">
    <property type="entry name" value="Znf_NHR/GATA"/>
</dbReference>
<dbReference type="GO" id="GO:0006325">
    <property type="term" value="P:chromatin organization"/>
    <property type="evidence" value="ECO:0007669"/>
    <property type="project" value="TreeGrafter"/>
</dbReference>
<dbReference type="PANTHER" id="PTHR13340">
    <property type="entry name" value="GATA ZINC FINGER DOMAIN-CONTAINING"/>
    <property type="match status" value="1"/>
</dbReference>
<keyword evidence="7" id="KW-0804">Transcription</keyword>
<dbReference type="Proteomes" id="UP001054945">
    <property type="component" value="Unassembled WGS sequence"/>
</dbReference>
<keyword evidence="5" id="KW-0862">Zinc</keyword>
<evidence type="ECO:0000256" key="9">
    <source>
        <dbReference type="PROSITE-ProRule" id="PRU00094"/>
    </source>
</evidence>
<dbReference type="PANTHER" id="PTHR13340:SF2">
    <property type="entry name" value="GATA ZINC FINGER DOMAIN-CONTAINING PROTEIN 1"/>
    <property type="match status" value="1"/>
</dbReference>
<evidence type="ECO:0000259" key="10">
    <source>
        <dbReference type="PROSITE" id="PS50114"/>
    </source>
</evidence>
<dbReference type="EMBL" id="BPLR01004314">
    <property type="protein sequence ID" value="GIX93941.1"/>
    <property type="molecule type" value="Genomic_DNA"/>
</dbReference>
<keyword evidence="12" id="KW-1185">Reference proteome</keyword>
<keyword evidence="4 9" id="KW-0863">Zinc-finger</keyword>
<dbReference type="GO" id="GO:0005634">
    <property type="term" value="C:nucleus"/>
    <property type="evidence" value="ECO:0007669"/>
    <property type="project" value="UniProtKB-SubCell"/>
</dbReference>
<evidence type="ECO:0000256" key="8">
    <source>
        <dbReference type="ARBA" id="ARBA00023242"/>
    </source>
</evidence>
<name>A0AAV4PDY8_CAEEX</name>
<comment type="subcellular location">
    <subcellularLocation>
        <location evidence="1">Nucleus</location>
    </subcellularLocation>
</comment>
<dbReference type="Gene3D" id="3.30.50.10">
    <property type="entry name" value="Erythroid Transcription Factor GATA-1, subunit A"/>
    <property type="match status" value="1"/>
</dbReference>